<reference evidence="1" key="1">
    <citation type="submission" date="2023-07" db="EMBL/GenBank/DDBJ databases">
        <authorList>
            <person name="Pelsma A.J. K."/>
        </authorList>
    </citation>
    <scope>NUCLEOTIDE SEQUENCE</scope>
</reference>
<dbReference type="AlphaFoldDB" id="A0AA48LXX2"/>
<evidence type="ECO:0000313" key="1">
    <source>
        <dbReference type="EMBL" id="CAJ0857270.1"/>
    </source>
</evidence>
<dbReference type="EMBL" id="OY288114">
    <property type="protein sequence ID" value="CAJ0857270.1"/>
    <property type="molecule type" value="Genomic_DNA"/>
</dbReference>
<accession>A0AA48LXX2</accession>
<protein>
    <submittedName>
        <fullName evidence="1">Uncharacterized protein</fullName>
    </submittedName>
</protein>
<proteinExistence type="predicted"/>
<gene>
    <name evidence="1" type="ORF">AMST5_00998</name>
</gene>
<name>A0AA48LXX2_9ZZZZ</name>
<organism evidence="1">
    <name type="scientific">freshwater sediment metagenome</name>
    <dbReference type="NCBI Taxonomy" id="556182"/>
    <lineage>
        <taxon>unclassified sequences</taxon>
        <taxon>metagenomes</taxon>
        <taxon>ecological metagenomes</taxon>
    </lineage>
</organism>
<sequence>MMMATVTAARRLIVLNGLALAMQQQRCACVGRRSARDASAAGNGLQDHCKRKQQCAERRHVHF</sequence>